<dbReference type="Proteomes" id="UP000287601">
    <property type="component" value="Chromosome"/>
</dbReference>
<feature type="transmembrane region" description="Helical" evidence="1">
    <location>
        <begin position="112"/>
        <end position="133"/>
    </location>
</feature>
<evidence type="ECO:0008006" key="4">
    <source>
        <dbReference type="Google" id="ProtNLM"/>
    </source>
</evidence>
<dbReference type="AlphaFoldDB" id="A0A410PWG5"/>
<keyword evidence="3" id="KW-1185">Reference proteome</keyword>
<feature type="transmembrane region" description="Helical" evidence="1">
    <location>
        <begin position="195"/>
        <end position="212"/>
    </location>
</feature>
<feature type="transmembrane region" description="Helical" evidence="1">
    <location>
        <begin position="170"/>
        <end position="189"/>
    </location>
</feature>
<evidence type="ECO:0000313" key="3">
    <source>
        <dbReference type="Proteomes" id="UP000287601"/>
    </source>
</evidence>
<feature type="transmembrane region" description="Helical" evidence="1">
    <location>
        <begin position="39"/>
        <end position="59"/>
    </location>
</feature>
<gene>
    <name evidence="2" type="ORF">EQM06_08650</name>
</gene>
<sequence>MNNKKGDFVWGGVLLIWIFILAVPFSRTIFLSGTELHPYAGGFLKFSILATMGDLLGVRILKGRWIIPKGLVFRAILWGVIGMAIALLFTVFSGGTAAAQTAGKLPFAGSKIAQAFFASTIMNVTFGPMMYIYHKFGDLIIDLRYEEKGGQRSLTDLVDKVDWHTMVGFSWLKTCPFVWIPCHTIVFLLPEQYRVLASAFLSIVLGILVAVSKKGGLRSEAE</sequence>
<proteinExistence type="predicted"/>
<name>A0A410PWG5_9FIRM</name>
<dbReference type="RefSeq" id="WP_128745953.1">
    <property type="nucleotide sequence ID" value="NZ_CP035281.1"/>
</dbReference>
<feature type="transmembrane region" description="Helical" evidence="1">
    <location>
        <begin position="71"/>
        <end position="92"/>
    </location>
</feature>
<keyword evidence="1" id="KW-0472">Membrane</keyword>
<dbReference type="OrthoDB" id="1115879at2"/>
<organism evidence="2 3">
    <name type="scientific">Aminipila luticellarii</name>
    <dbReference type="NCBI Taxonomy" id="2507160"/>
    <lineage>
        <taxon>Bacteria</taxon>
        <taxon>Bacillati</taxon>
        <taxon>Bacillota</taxon>
        <taxon>Clostridia</taxon>
        <taxon>Peptostreptococcales</taxon>
        <taxon>Anaerovoracaceae</taxon>
        <taxon>Aminipila</taxon>
    </lineage>
</organism>
<evidence type="ECO:0000313" key="2">
    <source>
        <dbReference type="EMBL" id="QAT43282.1"/>
    </source>
</evidence>
<accession>A0A410PWG5</accession>
<feature type="transmembrane region" description="Helical" evidence="1">
    <location>
        <begin position="7"/>
        <end position="27"/>
    </location>
</feature>
<protein>
    <recommendedName>
        <fullName evidence="4">Mpv17 / PMP22 family protein</fullName>
    </recommendedName>
</protein>
<keyword evidence="1" id="KW-1133">Transmembrane helix</keyword>
<dbReference type="EMBL" id="CP035281">
    <property type="protein sequence ID" value="QAT43282.1"/>
    <property type="molecule type" value="Genomic_DNA"/>
</dbReference>
<evidence type="ECO:0000256" key="1">
    <source>
        <dbReference type="SAM" id="Phobius"/>
    </source>
</evidence>
<dbReference type="KEGG" id="amij:EQM06_08650"/>
<keyword evidence="1" id="KW-0812">Transmembrane</keyword>
<reference evidence="2 3" key="1">
    <citation type="submission" date="2019-01" db="EMBL/GenBank/DDBJ databases">
        <title>Draft genomes of a novel of Aminipila strains.</title>
        <authorList>
            <person name="Ma S."/>
        </authorList>
    </citation>
    <scope>NUCLEOTIDE SEQUENCE [LARGE SCALE GENOMIC DNA]</scope>
    <source>
        <strain evidence="3">JN-39</strain>
    </source>
</reference>